<dbReference type="Pfam" id="PF07282">
    <property type="entry name" value="Cas12f1-like_TNB"/>
    <property type="match status" value="1"/>
</dbReference>
<dbReference type="PANTHER" id="PTHR30405">
    <property type="entry name" value="TRANSPOSASE"/>
    <property type="match status" value="1"/>
</dbReference>
<dbReference type="NCBIfam" id="NF040570">
    <property type="entry name" value="guided_TnpB"/>
    <property type="match status" value="1"/>
</dbReference>
<dbReference type="PANTHER" id="PTHR30405:SF11">
    <property type="entry name" value="RNA-GUIDED DNA ENDONUCLEASE RV2885C-RELATED"/>
    <property type="match status" value="1"/>
</dbReference>
<dbReference type="InterPro" id="IPR051399">
    <property type="entry name" value="RNA-guided_DNA_endo/Transpos"/>
</dbReference>
<organism evidence="3 4">
    <name type="scientific">Sarcina ventriculi</name>
    <name type="common">Clostridium ventriculi</name>
    <dbReference type="NCBI Taxonomy" id="1267"/>
    <lineage>
        <taxon>Bacteria</taxon>
        <taxon>Bacillati</taxon>
        <taxon>Bacillota</taxon>
        <taxon>Clostridia</taxon>
        <taxon>Eubacteriales</taxon>
        <taxon>Clostridiaceae</taxon>
        <taxon>Sarcina</taxon>
    </lineage>
</organism>
<name>A0ABM9USP8_SARVE</name>
<protein>
    <submittedName>
        <fullName evidence="3">Transposase, IS605 OrfB family</fullName>
    </submittedName>
</protein>
<evidence type="ECO:0000313" key="4">
    <source>
        <dbReference type="Proteomes" id="UP000095488"/>
    </source>
</evidence>
<accession>A0ABM9USP8</accession>
<keyword evidence="4" id="KW-1185">Reference proteome</keyword>
<sequence>MPGALSNNVAQTRQFVVNRYKNDKKAGLLKGNVSLTTFKRTNPIIIHNNAYNIIETPKGLGAEIGFFNLPKQKELGIKRVNFLFPKLGSSEKSIIRRLLDKSYKQGAMQISYNQKKKKWMATISFSFNLEEIIDLGVSKVATLSIYDASKYEYIKMSFKDTCIDGTELMHYRQKLESRRKALSIASKWASDNNRGHGYKTKMEKANYMGRKYNNFRDTYNHKVSRYIVDVAIKYRVGLIQMEDLSGFSEQQQESLLKNWSYYDLQQKIKYKAEENGIRVYFINPKYTSQRCSKCGNIDKENRKTQESFSCTVCNYKNNADVNASKNIAIPDIEKIIEEQVKKQY</sequence>
<feature type="domain" description="Cas12f1-like TNB" evidence="2">
    <location>
        <begin position="261"/>
        <end position="327"/>
    </location>
</feature>
<comment type="caution">
    <text evidence="3">The sequence shown here is derived from an EMBL/GenBank/DDBJ whole genome shotgun (WGS) entry which is preliminary data.</text>
</comment>
<dbReference type="EMBL" id="CYZR01000017">
    <property type="protein sequence ID" value="CUO25716.1"/>
    <property type="molecule type" value="Genomic_DNA"/>
</dbReference>
<evidence type="ECO:0000256" key="1">
    <source>
        <dbReference type="ARBA" id="ARBA00023125"/>
    </source>
</evidence>
<dbReference type="InterPro" id="IPR010095">
    <property type="entry name" value="Cas12f1-like_TNB"/>
</dbReference>
<evidence type="ECO:0000313" key="3">
    <source>
        <dbReference type="EMBL" id="CUO25716.1"/>
    </source>
</evidence>
<dbReference type="NCBIfam" id="TIGR01766">
    <property type="entry name" value="IS200/IS605 family accessory protein TnpB-like domain"/>
    <property type="match status" value="1"/>
</dbReference>
<keyword evidence="1" id="KW-0238">DNA-binding</keyword>
<evidence type="ECO:0000259" key="2">
    <source>
        <dbReference type="Pfam" id="PF07282"/>
    </source>
</evidence>
<proteinExistence type="predicted"/>
<gene>
    <name evidence="3" type="ORF">ERS852473_02315</name>
</gene>
<dbReference type="Proteomes" id="UP000095488">
    <property type="component" value="Unassembled WGS sequence"/>
</dbReference>
<reference evidence="3 4" key="1">
    <citation type="submission" date="2015-09" db="EMBL/GenBank/DDBJ databases">
        <authorList>
            <consortium name="Pathogen Informatics"/>
        </authorList>
    </citation>
    <scope>NUCLEOTIDE SEQUENCE [LARGE SCALE GENOMIC DNA]</scope>
    <source>
        <strain evidence="3 4">2789STDY5834858</strain>
    </source>
</reference>
<dbReference type="RefSeq" id="WP_055260282.1">
    <property type="nucleotide sequence ID" value="NZ_CABIXL010000017.1"/>
</dbReference>